<sequence length="53" mass="5928">MTRCGKWSVVSSQWTKDGMKGGFQRLDGLTVRRFDAFLRPLDPSTLRRGGAAL</sequence>
<dbReference type="Proteomes" id="UP001458946">
    <property type="component" value="Unassembled WGS sequence"/>
</dbReference>
<evidence type="ECO:0000313" key="2">
    <source>
        <dbReference type="Proteomes" id="UP001458946"/>
    </source>
</evidence>
<dbReference type="EMBL" id="BAABRN010000002">
    <property type="protein sequence ID" value="GAA5500563.1"/>
    <property type="molecule type" value="Genomic_DNA"/>
</dbReference>
<gene>
    <name evidence="1" type="ORF">Dxin01_00284</name>
</gene>
<name>A0ABP9V5K0_9DEIO</name>
<protein>
    <recommendedName>
        <fullName evidence="3">Transposase</fullName>
    </recommendedName>
</protein>
<comment type="caution">
    <text evidence="1">The sequence shown here is derived from an EMBL/GenBank/DDBJ whole genome shotgun (WGS) entry which is preliminary data.</text>
</comment>
<accession>A0ABP9V5K0</accession>
<reference evidence="1 2" key="1">
    <citation type="submission" date="2024-02" db="EMBL/GenBank/DDBJ databases">
        <title>Deinococcus xinjiangensis NBRC 107630.</title>
        <authorList>
            <person name="Ichikawa N."/>
            <person name="Katano-Makiyama Y."/>
            <person name="Hidaka K."/>
        </authorList>
    </citation>
    <scope>NUCLEOTIDE SEQUENCE [LARGE SCALE GENOMIC DNA]</scope>
    <source>
        <strain evidence="1 2">NBRC 107630</strain>
    </source>
</reference>
<proteinExistence type="predicted"/>
<keyword evidence="2" id="KW-1185">Reference proteome</keyword>
<organism evidence="1 2">
    <name type="scientific">Deinococcus xinjiangensis</name>
    <dbReference type="NCBI Taxonomy" id="457454"/>
    <lineage>
        <taxon>Bacteria</taxon>
        <taxon>Thermotogati</taxon>
        <taxon>Deinococcota</taxon>
        <taxon>Deinococci</taxon>
        <taxon>Deinococcales</taxon>
        <taxon>Deinococcaceae</taxon>
        <taxon>Deinococcus</taxon>
    </lineage>
</organism>
<evidence type="ECO:0008006" key="3">
    <source>
        <dbReference type="Google" id="ProtNLM"/>
    </source>
</evidence>
<evidence type="ECO:0000313" key="1">
    <source>
        <dbReference type="EMBL" id="GAA5500563.1"/>
    </source>
</evidence>